<dbReference type="GeneID" id="140004812"/>
<proteinExistence type="predicted"/>
<accession>A0ABM4U198</accession>
<sequence length="112" mass="12620">MCTRSDISQAVGVVSRYMHDPGKEHWQAVKWILRYILNTVDVGLVFERDETIGQGAVRYCDSDYTNDQGTRRSTTGHVFTLAKAPVSWKSTLQSMVALSTTETEYMAIKEAI</sequence>
<keyword evidence="1" id="KW-1185">Reference proteome</keyword>
<dbReference type="Proteomes" id="UP001652660">
    <property type="component" value="Chromosome 4c"/>
</dbReference>
<name>A0ABM4U198_COFAR</name>
<dbReference type="CDD" id="cd09272">
    <property type="entry name" value="RNase_HI_RT_Ty1"/>
    <property type="match status" value="1"/>
</dbReference>
<protein>
    <submittedName>
        <fullName evidence="2">Secreted RxLR effector protein 161-like</fullName>
    </submittedName>
</protein>
<dbReference type="PANTHER" id="PTHR11439:SF467">
    <property type="entry name" value="INTEGRASE CATALYTIC DOMAIN-CONTAINING PROTEIN"/>
    <property type="match status" value="1"/>
</dbReference>
<gene>
    <name evidence="2" type="primary">LOC140004812</name>
</gene>
<evidence type="ECO:0000313" key="1">
    <source>
        <dbReference type="Proteomes" id="UP001652660"/>
    </source>
</evidence>
<organism evidence="1 2">
    <name type="scientific">Coffea arabica</name>
    <name type="common">Arabian coffee</name>
    <dbReference type="NCBI Taxonomy" id="13443"/>
    <lineage>
        <taxon>Eukaryota</taxon>
        <taxon>Viridiplantae</taxon>
        <taxon>Streptophyta</taxon>
        <taxon>Embryophyta</taxon>
        <taxon>Tracheophyta</taxon>
        <taxon>Spermatophyta</taxon>
        <taxon>Magnoliopsida</taxon>
        <taxon>eudicotyledons</taxon>
        <taxon>Gunneridae</taxon>
        <taxon>Pentapetalae</taxon>
        <taxon>asterids</taxon>
        <taxon>lamiids</taxon>
        <taxon>Gentianales</taxon>
        <taxon>Rubiaceae</taxon>
        <taxon>Ixoroideae</taxon>
        <taxon>Gardenieae complex</taxon>
        <taxon>Bertiereae - Coffeeae clade</taxon>
        <taxon>Coffeeae</taxon>
        <taxon>Coffea</taxon>
    </lineage>
</organism>
<reference evidence="2" key="1">
    <citation type="submission" date="2025-08" db="UniProtKB">
        <authorList>
            <consortium name="RefSeq"/>
        </authorList>
    </citation>
    <scope>IDENTIFICATION</scope>
    <source>
        <tissue evidence="2">Leaves</tissue>
    </source>
</reference>
<dbReference type="RefSeq" id="XP_071901062.1">
    <property type="nucleotide sequence ID" value="XM_072044961.1"/>
</dbReference>
<evidence type="ECO:0000313" key="2">
    <source>
        <dbReference type="RefSeq" id="XP_071901062.1"/>
    </source>
</evidence>
<dbReference type="PANTHER" id="PTHR11439">
    <property type="entry name" value="GAG-POL-RELATED RETROTRANSPOSON"/>
    <property type="match status" value="1"/>
</dbReference>